<dbReference type="PANTHER" id="PTHR42789">
    <property type="entry name" value="D-ISOMER SPECIFIC 2-HYDROXYACID DEHYDROGENASE FAMILY PROTEIN (AFU_ORTHOLOGUE AFUA_6G10090)"/>
    <property type="match status" value="1"/>
</dbReference>
<keyword evidence="13" id="KW-1185">Reference proteome</keyword>
<dbReference type="SUPFAM" id="SSF143548">
    <property type="entry name" value="Serine metabolism enzymes domain"/>
    <property type="match status" value="1"/>
</dbReference>
<evidence type="ECO:0000256" key="2">
    <source>
        <dbReference type="ARBA" id="ARBA00005854"/>
    </source>
</evidence>
<dbReference type="NCBIfam" id="TIGR01327">
    <property type="entry name" value="PGDH"/>
    <property type="match status" value="1"/>
</dbReference>
<dbReference type="EC" id="1.1.1.95" evidence="3 10"/>
<dbReference type="EMBL" id="CP001687">
    <property type="protein sequence ID" value="ACV11525.1"/>
    <property type="molecule type" value="Genomic_DNA"/>
</dbReference>
<accession>C7NNC5</accession>
<dbReference type="InterPro" id="IPR045626">
    <property type="entry name" value="PGDH_ASB_dom"/>
</dbReference>
<dbReference type="Pfam" id="PF00389">
    <property type="entry name" value="2-Hacid_dh"/>
    <property type="match status" value="1"/>
</dbReference>
<evidence type="ECO:0000313" key="13">
    <source>
        <dbReference type="Proteomes" id="UP000002071"/>
    </source>
</evidence>
<dbReference type="HOGENOM" id="CLU_019796_8_1_2"/>
<dbReference type="Gene3D" id="3.30.1330.90">
    <property type="entry name" value="D-3-phosphoglycerate dehydrogenase, domain 3"/>
    <property type="match status" value="1"/>
</dbReference>
<evidence type="ECO:0000256" key="9">
    <source>
        <dbReference type="ARBA" id="ARBA00048731"/>
    </source>
</evidence>
<dbReference type="SUPFAM" id="SSF52283">
    <property type="entry name" value="Formate/glycerate dehydrogenase catalytic domain-like"/>
    <property type="match status" value="1"/>
</dbReference>
<dbReference type="SUPFAM" id="SSF51735">
    <property type="entry name" value="NAD(P)-binding Rossmann-fold domains"/>
    <property type="match status" value="1"/>
</dbReference>
<dbReference type="Pfam" id="PF19304">
    <property type="entry name" value="PGDH_inter"/>
    <property type="match status" value="1"/>
</dbReference>
<proteinExistence type="inferred from homology"/>
<dbReference type="GO" id="GO:0051287">
    <property type="term" value="F:NAD binding"/>
    <property type="evidence" value="ECO:0007669"/>
    <property type="project" value="UniProtKB-UniRule"/>
</dbReference>
<dbReference type="InterPro" id="IPR045865">
    <property type="entry name" value="ACT-like_dom_sf"/>
</dbReference>
<dbReference type="PROSITE" id="PS00065">
    <property type="entry name" value="D_2_HYDROXYACID_DH_1"/>
    <property type="match status" value="1"/>
</dbReference>
<dbReference type="InterPro" id="IPR029009">
    <property type="entry name" value="ASB_dom_sf"/>
</dbReference>
<name>C7NNC5_HALUD</name>
<evidence type="ECO:0000256" key="7">
    <source>
        <dbReference type="ARBA" id="ARBA00023027"/>
    </source>
</evidence>
<evidence type="ECO:0000313" key="12">
    <source>
        <dbReference type="EMBL" id="ACV11525.1"/>
    </source>
</evidence>
<comment type="catalytic activity">
    <reaction evidence="9 10">
        <text>(2R)-3-phosphoglycerate + NAD(+) = 3-phosphooxypyruvate + NADH + H(+)</text>
        <dbReference type="Rhea" id="RHEA:12641"/>
        <dbReference type="ChEBI" id="CHEBI:15378"/>
        <dbReference type="ChEBI" id="CHEBI:18110"/>
        <dbReference type="ChEBI" id="CHEBI:57540"/>
        <dbReference type="ChEBI" id="CHEBI:57945"/>
        <dbReference type="ChEBI" id="CHEBI:58272"/>
        <dbReference type="EC" id="1.1.1.95"/>
    </reaction>
</comment>
<dbReference type="GO" id="GO:0006564">
    <property type="term" value="P:L-serine biosynthetic process"/>
    <property type="evidence" value="ECO:0007669"/>
    <property type="project" value="UniProtKB-UniRule"/>
</dbReference>
<dbReference type="PANTHER" id="PTHR42789:SF1">
    <property type="entry name" value="D-ISOMER SPECIFIC 2-HYDROXYACID DEHYDROGENASE FAMILY PROTEIN (AFU_ORTHOLOGUE AFUA_6G10090)"/>
    <property type="match status" value="1"/>
</dbReference>
<dbReference type="InterPro" id="IPR006140">
    <property type="entry name" value="D-isomer_DH_NAD-bd"/>
</dbReference>
<keyword evidence="7 10" id="KW-0520">NAD</keyword>
<evidence type="ECO:0000256" key="10">
    <source>
        <dbReference type="RuleBase" id="RU363003"/>
    </source>
</evidence>
<keyword evidence="5 10" id="KW-0028">Amino-acid biosynthesis</keyword>
<dbReference type="Gene3D" id="3.40.50.720">
    <property type="entry name" value="NAD(P)-binding Rossmann-like Domain"/>
    <property type="match status" value="2"/>
</dbReference>
<dbReference type="InterPro" id="IPR050857">
    <property type="entry name" value="D-2-hydroxyacid_DH"/>
</dbReference>
<evidence type="ECO:0000256" key="1">
    <source>
        <dbReference type="ARBA" id="ARBA00005216"/>
    </source>
</evidence>
<feature type="domain" description="ACT" evidence="11">
    <location>
        <begin position="447"/>
        <end position="519"/>
    </location>
</feature>
<comment type="pathway">
    <text evidence="1 10">Amino-acid biosynthesis; L-serine biosynthesis; L-serine from 3-phospho-D-glycerate: step 1/3.</text>
</comment>
<comment type="similarity">
    <text evidence="2 10">Belongs to the D-isomer specific 2-hydroxyacid dehydrogenase family.</text>
</comment>
<dbReference type="OrthoDB" id="7437at2157"/>
<sequence>MKVLVTDPIDDAGLARLRSAGLDVETDFDIDTAGVLEKIADVDAMLIRGTEITREVFENAPNLKIVSRAGIGVDNIDIPAATDHGVIVANAPRGNVYAAAEHTIGLAFNAAKQIPQAHMQVQAGGWDGASFDALELGDMTAGIVGLGRLGQEVAWRLDNLGMDLLAYDPYLGEARARQMGIELVELDELLERVDMLSVQARLTDETRGLIGPEEIDRFAGDLIVLTSRGGIVDEPALADAVESGEIAAAGVDVFSTEPPEDNPLLDVENVVVTPHLGAKTHNAQVNVAVTAADSIISALEGDLVQNALNLSSTDASSDPRTRGYVDVAETASKIALRLFEGRVESIEIEYAGDLADEDTNLVTAAVFNPFGWQDVVVDAPTRIAEQRGIQVVESKRRETEDYQSLVSITVSDGVRELTVSGTLFGDNEPRLVEIDGFRVDATPYGHMLISRNRDEPGVIGALGSVFGEYDVNIAGMANARESIDGEAMSVYNLDDPVTPELLEELESDTRVTGVTAIDLD</sequence>
<dbReference type="CDD" id="cd04902">
    <property type="entry name" value="ACT_3PGDH-xct"/>
    <property type="match status" value="1"/>
</dbReference>
<evidence type="ECO:0000256" key="5">
    <source>
        <dbReference type="ARBA" id="ARBA00022605"/>
    </source>
</evidence>
<dbReference type="GO" id="GO:0004617">
    <property type="term" value="F:phosphoglycerate dehydrogenase activity"/>
    <property type="evidence" value="ECO:0007669"/>
    <property type="project" value="UniProtKB-UniRule"/>
</dbReference>
<dbReference type="Gene3D" id="3.30.70.260">
    <property type="match status" value="1"/>
</dbReference>
<dbReference type="AlphaFoldDB" id="C7NNC5"/>
<evidence type="ECO:0000256" key="3">
    <source>
        <dbReference type="ARBA" id="ARBA00013143"/>
    </source>
</evidence>
<dbReference type="SUPFAM" id="SSF55021">
    <property type="entry name" value="ACT-like"/>
    <property type="match status" value="1"/>
</dbReference>
<dbReference type="PROSITE" id="PS51671">
    <property type="entry name" value="ACT"/>
    <property type="match status" value="1"/>
</dbReference>
<keyword evidence="6 10" id="KW-0560">Oxidoreductase</keyword>
<evidence type="ECO:0000256" key="4">
    <source>
        <dbReference type="ARBA" id="ARBA00021582"/>
    </source>
</evidence>
<dbReference type="Proteomes" id="UP000002071">
    <property type="component" value="Chromosome"/>
</dbReference>
<dbReference type="STRING" id="519442.Huta_1349"/>
<dbReference type="UniPathway" id="UPA00135">
    <property type="reaction ID" value="UER00196"/>
</dbReference>
<dbReference type="CDD" id="cd12173">
    <property type="entry name" value="PGDH_4"/>
    <property type="match status" value="1"/>
</dbReference>
<dbReference type="InterPro" id="IPR002912">
    <property type="entry name" value="ACT_dom"/>
</dbReference>
<organism evidence="12 13">
    <name type="scientific">Halorhabdus utahensis (strain DSM 12940 / JCM 11049 / AX-2)</name>
    <dbReference type="NCBI Taxonomy" id="519442"/>
    <lineage>
        <taxon>Archaea</taxon>
        <taxon>Methanobacteriati</taxon>
        <taxon>Methanobacteriota</taxon>
        <taxon>Stenosarchaea group</taxon>
        <taxon>Halobacteria</taxon>
        <taxon>Halobacteriales</taxon>
        <taxon>Haloarculaceae</taxon>
        <taxon>Halorhabdus</taxon>
    </lineage>
</organism>
<dbReference type="InterPro" id="IPR029752">
    <property type="entry name" value="D-isomer_DH_CS1"/>
</dbReference>
<evidence type="ECO:0000256" key="6">
    <source>
        <dbReference type="ARBA" id="ARBA00023002"/>
    </source>
</evidence>
<dbReference type="InterPro" id="IPR006236">
    <property type="entry name" value="PGDH"/>
</dbReference>
<dbReference type="InterPro" id="IPR006139">
    <property type="entry name" value="D-isomer_2_OHA_DH_cat_dom"/>
</dbReference>
<dbReference type="InterPro" id="IPR036291">
    <property type="entry name" value="NAD(P)-bd_dom_sf"/>
</dbReference>
<evidence type="ECO:0000259" key="11">
    <source>
        <dbReference type="PROSITE" id="PS51671"/>
    </source>
</evidence>
<reference evidence="12 13" key="1">
    <citation type="journal article" date="2009" name="Stand. Genomic Sci.">
        <title>Complete genome sequence of Halorhabdus utahensis type strain (AX-2).</title>
        <authorList>
            <person name="Anderson I."/>
            <person name="Tindall B.J."/>
            <person name="Pomrenke H."/>
            <person name="Goker M."/>
            <person name="Lapidus A."/>
            <person name="Nolan M."/>
            <person name="Copeland A."/>
            <person name="Glavina Del Rio T."/>
            <person name="Chen F."/>
            <person name="Tice H."/>
            <person name="Cheng J.F."/>
            <person name="Lucas S."/>
            <person name="Chertkov O."/>
            <person name="Bruce D."/>
            <person name="Brettin T."/>
            <person name="Detter J.C."/>
            <person name="Han C."/>
            <person name="Goodwin L."/>
            <person name="Land M."/>
            <person name="Hauser L."/>
            <person name="Chang Y.J."/>
            <person name="Jeffries C.D."/>
            <person name="Pitluck S."/>
            <person name="Pati A."/>
            <person name="Mavromatis K."/>
            <person name="Ivanova N."/>
            <person name="Ovchinnikova G."/>
            <person name="Chen A."/>
            <person name="Palaniappan K."/>
            <person name="Chain P."/>
            <person name="Rohde M."/>
            <person name="Bristow J."/>
            <person name="Eisen J.A."/>
            <person name="Markowitz V."/>
            <person name="Hugenholtz P."/>
            <person name="Kyrpides N.C."/>
            <person name="Klenk H.P."/>
        </authorList>
    </citation>
    <scope>NUCLEOTIDE SEQUENCE [LARGE SCALE GENOMIC DNA]</scope>
    <source>
        <strain evidence="13">DSM 12940 / JCM 11049 / AX-2</strain>
    </source>
</reference>
<dbReference type="KEGG" id="hut:Huta_1349"/>
<evidence type="ECO:0000256" key="8">
    <source>
        <dbReference type="ARBA" id="ARBA00023299"/>
    </source>
</evidence>
<dbReference type="eggNOG" id="arCOG01754">
    <property type="taxonomic scope" value="Archaea"/>
</dbReference>
<dbReference type="Pfam" id="PF01842">
    <property type="entry name" value="ACT"/>
    <property type="match status" value="1"/>
</dbReference>
<dbReference type="GeneID" id="8383626"/>
<protein>
    <recommendedName>
        <fullName evidence="4 10">D-3-phosphoglycerate dehydrogenase</fullName>
        <ecNumber evidence="3 10">1.1.1.95</ecNumber>
    </recommendedName>
</protein>
<dbReference type="Pfam" id="PF02826">
    <property type="entry name" value="2-Hacid_dh_C"/>
    <property type="match status" value="1"/>
</dbReference>
<gene>
    <name evidence="12" type="ordered locus">Huta_1349</name>
</gene>
<dbReference type="RefSeq" id="WP_015789099.1">
    <property type="nucleotide sequence ID" value="NC_013158.1"/>
</dbReference>
<keyword evidence="8 10" id="KW-0718">Serine biosynthesis</keyword>